<evidence type="ECO:0000313" key="4">
    <source>
        <dbReference type="Proteomes" id="UP000285768"/>
    </source>
</evidence>
<accession>A0ABX5QI30</accession>
<feature type="transmembrane region" description="Helical" evidence="2">
    <location>
        <begin position="594"/>
        <end position="617"/>
    </location>
</feature>
<sequence>MRETPHHDDERSERFDPFDLDASDPELLNTGRIPDPRPEHTALFRWLAGVLTAVEARLRAVGGVSLRWVIRLACGLIAAIGVFLLVGPVINEPLDFDDVIASAKVDEVDWIARDVEVDYVVERDDQGAFVARVEESYTADFRNGPEAAVERTIVTEFEGHDVEFALHAATVDGEAATAAVEPAATTTTVRLTRPDGERFAGQQRITIAYDLHHLIAPELDEATGRTVDALSWPLFAPTWPQATKGIEVSLALAPELDDALVRQPRAYVGWLLISDTEWLTPEGESAEGVRYSFTNDDTLPPNADIWVDASFREGTFELPPKTTLFWVQSYGPLLPLALLAVLLLFSLAARRVVWADSAGDPWYLSRSEPPERITPEFAAQLLRRPRHAELMNALERPPASASRGRSRPKTGGAARARWIARAARAGHRAGRLGNLPSMWKWRARWRLSGAVEARGLRWAPDSYVRDVFLFAPVAIALVQWGLLRQLSHQVVLLVVWWPFAFVMASTLLAVVTVAAVWRPRPLTRDGALAVQQLKGIDVFARATRLRDRGPLDDPLLPYALLFEGARDAGRAVVLHAAGETGDDEPGRGWRTDHFISAPALLAIVAAIFVLAGSIFTVSAQPPPYDSSIDRVTRHDELPGTFYSEVQGFEIEAELSRDESGRARLSVTETNTVRFDGSASRVPQFAREWPSARLGQRLGVEVGSVRIDGDPAPFREVPQRESLAVVTQFEQVLDGTHEIEIEYTLSDAAVEAPKAGGPVEQVRWTALYSFWDDEYYTTAGAYFDGRSPVRPIRVQLVVAPDLVDEIVDAGWIVSDHDLRKQPGEHGNWMRPWVYENRVYDDRSGAHELRIGSQQRRDDAALVVELDVDEVKSRPGSSSALEEPAEPFAVDPDLNSWLGKHELNQNTDLGARLDFAPGTFARVDAGAYGRYLNSYRLPFTALLALAGAVVAASVGVIAFLVRTGRRTSLSLAAISFVAIPVAALAQCVLFFWVVPTMSGSDVRGGLGVAMGGLMLAAVIVQLVFALRRRTAETDPAVSVRRPETGFRPASRRASRSRG</sequence>
<dbReference type="RefSeq" id="WP_128387459.1">
    <property type="nucleotide sequence ID" value="NZ_CP035037.1"/>
</dbReference>
<protein>
    <recommendedName>
        <fullName evidence="5">DUF2207 domain-containing protein</fullName>
    </recommendedName>
</protein>
<evidence type="ECO:0000256" key="1">
    <source>
        <dbReference type="SAM" id="MobiDB-lite"/>
    </source>
</evidence>
<gene>
    <name evidence="3" type="ORF">Leucomu_12850</name>
</gene>
<evidence type="ECO:0000256" key="2">
    <source>
        <dbReference type="SAM" id="Phobius"/>
    </source>
</evidence>
<dbReference type="EMBL" id="CP035037">
    <property type="protein sequence ID" value="QAB18678.1"/>
    <property type="molecule type" value="Genomic_DNA"/>
</dbReference>
<feature type="transmembrane region" description="Helical" evidence="2">
    <location>
        <begin position="68"/>
        <end position="90"/>
    </location>
</feature>
<feature type="transmembrane region" description="Helical" evidence="2">
    <location>
        <begin position="937"/>
        <end position="959"/>
    </location>
</feature>
<feature type="transmembrane region" description="Helical" evidence="2">
    <location>
        <begin position="463"/>
        <end position="483"/>
    </location>
</feature>
<name>A0ABX5QI30_9MICO</name>
<keyword evidence="4" id="KW-1185">Reference proteome</keyword>
<proteinExistence type="predicted"/>
<keyword evidence="2" id="KW-1133">Transmembrane helix</keyword>
<feature type="transmembrane region" description="Helical" evidence="2">
    <location>
        <begin position="330"/>
        <end position="349"/>
    </location>
</feature>
<keyword evidence="2" id="KW-0472">Membrane</keyword>
<keyword evidence="2" id="KW-0812">Transmembrane</keyword>
<evidence type="ECO:0008006" key="5">
    <source>
        <dbReference type="Google" id="ProtNLM"/>
    </source>
</evidence>
<feature type="compositionally biased region" description="Basic residues" evidence="1">
    <location>
        <begin position="1047"/>
        <end position="1056"/>
    </location>
</feature>
<feature type="transmembrane region" description="Helical" evidence="2">
    <location>
        <begin position="1004"/>
        <end position="1024"/>
    </location>
</feature>
<dbReference type="Proteomes" id="UP000285768">
    <property type="component" value="Chromosome"/>
</dbReference>
<feature type="region of interest" description="Disordered" evidence="1">
    <location>
        <begin position="1"/>
        <end position="32"/>
    </location>
</feature>
<feature type="region of interest" description="Disordered" evidence="1">
    <location>
        <begin position="1034"/>
        <end position="1056"/>
    </location>
</feature>
<evidence type="ECO:0000313" key="3">
    <source>
        <dbReference type="EMBL" id="QAB18678.1"/>
    </source>
</evidence>
<reference evidence="3 4" key="1">
    <citation type="submission" date="2019-01" db="EMBL/GenBank/DDBJ databases">
        <title>Leucobacter muris sp. nov. isolated from the nose of a laboratory mouse.</title>
        <authorList>
            <person name="Benga L."/>
            <person name="Sproeer C."/>
            <person name="Schumann P."/>
            <person name="Verbarg S."/>
            <person name="Bunk B."/>
            <person name="Engelhardt E."/>
            <person name="Benten P.M."/>
            <person name="Sager M."/>
        </authorList>
    </citation>
    <scope>NUCLEOTIDE SEQUENCE [LARGE SCALE GENOMIC DNA]</scope>
    <source>
        <strain evidence="3 4">DSM 101948</strain>
    </source>
</reference>
<feature type="transmembrane region" description="Helical" evidence="2">
    <location>
        <begin position="971"/>
        <end position="992"/>
    </location>
</feature>
<organism evidence="3 4">
    <name type="scientific">Leucobacter muris</name>
    <dbReference type="NCBI Taxonomy" id="1935379"/>
    <lineage>
        <taxon>Bacteria</taxon>
        <taxon>Bacillati</taxon>
        <taxon>Actinomycetota</taxon>
        <taxon>Actinomycetes</taxon>
        <taxon>Micrococcales</taxon>
        <taxon>Microbacteriaceae</taxon>
        <taxon>Leucobacter</taxon>
    </lineage>
</organism>
<feature type="transmembrane region" description="Helical" evidence="2">
    <location>
        <begin position="495"/>
        <end position="517"/>
    </location>
</feature>
<feature type="compositionally biased region" description="Basic and acidic residues" evidence="1">
    <location>
        <begin position="1"/>
        <end position="17"/>
    </location>
</feature>